<dbReference type="OrthoDB" id="437457at2759"/>
<name>A0A8H5CYW6_9AGAR</name>
<proteinExistence type="predicted"/>
<evidence type="ECO:0000259" key="2">
    <source>
        <dbReference type="Pfam" id="PF02230"/>
    </source>
</evidence>
<dbReference type="GO" id="GO:0016787">
    <property type="term" value="F:hydrolase activity"/>
    <property type="evidence" value="ECO:0007669"/>
    <property type="project" value="InterPro"/>
</dbReference>
<gene>
    <name evidence="3" type="ORF">D9756_008704</name>
</gene>
<dbReference type="Proteomes" id="UP000559027">
    <property type="component" value="Unassembled WGS sequence"/>
</dbReference>
<evidence type="ECO:0000313" key="3">
    <source>
        <dbReference type="EMBL" id="KAF5350525.1"/>
    </source>
</evidence>
<dbReference type="AlphaFoldDB" id="A0A8H5CYW6"/>
<protein>
    <recommendedName>
        <fullName evidence="2">Phospholipase/carboxylesterase/thioesterase domain-containing protein</fullName>
    </recommendedName>
</protein>
<feature type="region of interest" description="Disordered" evidence="1">
    <location>
        <begin position="1"/>
        <end position="47"/>
    </location>
</feature>
<dbReference type="Pfam" id="PF02230">
    <property type="entry name" value="Abhydrolase_2"/>
    <property type="match status" value="1"/>
</dbReference>
<dbReference type="InterPro" id="IPR029058">
    <property type="entry name" value="AB_hydrolase_fold"/>
</dbReference>
<accession>A0A8H5CYW6</accession>
<dbReference type="InterPro" id="IPR003140">
    <property type="entry name" value="PLipase/COase/thioEstase"/>
</dbReference>
<evidence type="ECO:0000256" key="1">
    <source>
        <dbReference type="SAM" id="MobiDB-lite"/>
    </source>
</evidence>
<dbReference type="Gene3D" id="3.40.50.1820">
    <property type="entry name" value="alpha/beta hydrolase"/>
    <property type="match status" value="1"/>
</dbReference>
<dbReference type="EMBL" id="JAACJO010000014">
    <property type="protein sequence ID" value="KAF5350525.1"/>
    <property type="molecule type" value="Genomic_DNA"/>
</dbReference>
<organism evidence="3 4">
    <name type="scientific">Leucocoprinus leucothites</name>
    <dbReference type="NCBI Taxonomy" id="201217"/>
    <lineage>
        <taxon>Eukaryota</taxon>
        <taxon>Fungi</taxon>
        <taxon>Dikarya</taxon>
        <taxon>Basidiomycota</taxon>
        <taxon>Agaricomycotina</taxon>
        <taxon>Agaricomycetes</taxon>
        <taxon>Agaricomycetidae</taxon>
        <taxon>Agaricales</taxon>
        <taxon>Agaricineae</taxon>
        <taxon>Agaricaceae</taxon>
        <taxon>Leucocoprinus</taxon>
    </lineage>
</organism>
<evidence type="ECO:0000313" key="4">
    <source>
        <dbReference type="Proteomes" id="UP000559027"/>
    </source>
</evidence>
<reference evidence="3 4" key="1">
    <citation type="journal article" date="2020" name="ISME J.">
        <title>Uncovering the hidden diversity of litter-decomposition mechanisms in mushroom-forming fungi.</title>
        <authorList>
            <person name="Floudas D."/>
            <person name="Bentzer J."/>
            <person name="Ahren D."/>
            <person name="Johansson T."/>
            <person name="Persson P."/>
            <person name="Tunlid A."/>
        </authorList>
    </citation>
    <scope>NUCLEOTIDE SEQUENCE [LARGE SCALE GENOMIC DNA]</scope>
    <source>
        <strain evidence="3 4">CBS 146.42</strain>
    </source>
</reference>
<sequence length="294" mass="32231">MASSVGKELHVRETAQEVGDPTTSNPRVKPSPKSGNQKIPVPFSYIPSDDGTDENLLILIHGLGDTHVPFAKMGKQLKLPQTAVLALRAPEQIPFLYEEAYQWYTSFDPLGELITSSNPTPAIQLLDKVVTHLTTECKWPLNRIHWFGFAQGGSVVAEFGLWWWKEKQLLPARKALPSTAAGNTTTAEAPTTSFGSITTISGPLLSFPSSSTHSPTPVLAISRPRPSELAFSANDISAFKRGFRVVKEVKYENPSGGMPVGKAEWEPVMRFWSERLEKRVGDEAGLYEVLSGSL</sequence>
<keyword evidence="4" id="KW-1185">Reference proteome</keyword>
<comment type="caution">
    <text evidence="3">The sequence shown here is derived from an EMBL/GenBank/DDBJ whole genome shotgun (WGS) entry which is preliminary data.</text>
</comment>
<dbReference type="SUPFAM" id="SSF53474">
    <property type="entry name" value="alpha/beta-Hydrolases"/>
    <property type="match status" value="1"/>
</dbReference>
<feature type="domain" description="Phospholipase/carboxylesterase/thioesterase" evidence="2">
    <location>
        <begin position="47"/>
        <end position="160"/>
    </location>
</feature>